<dbReference type="GO" id="GO:0006071">
    <property type="term" value="P:glycerol metabolic process"/>
    <property type="evidence" value="ECO:0007669"/>
    <property type="project" value="UniProtKB-KW"/>
</dbReference>
<dbReference type="NCBIfam" id="NF008354">
    <property type="entry name" value="PRK11143.1"/>
    <property type="match status" value="1"/>
</dbReference>
<dbReference type="GO" id="GO:0008889">
    <property type="term" value="F:glycerophosphodiester phosphodiesterase activity"/>
    <property type="evidence" value="ECO:0007669"/>
    <property type="project" value="UniProtKB-EC"/>
</dbReference>
<dbReference type="GO" id="GO:0042597">
    <property type="term" value="C:periplasmic space"/>
    <property type="evidence" value="ECO:0007669"/>
    <property type="project" value="TreeGrafter"/>
</dbReference>
<keyword evidence="3" id="KW-0732">Signal</keyword>
<dbReference type="GO" id="GO:0006629">
    <property type="term" value="P:lipid metabolic process"/>
    <property type="evidence" value="ECO:0007669"/>
    <property type="project" value="InterPro"/>
</dbReference>
<dbReference type="PATRIC" id="fig|1263870.3.peg.1632"/>
<dbReference type="PANTHER" id="PTHR43620">
    <property type="entry name" value="GLYCEROPHOSPHORYL DIESTER PHOSPHODIESTERASE"/>
    <property type="match status" value="1"/>
</dbReference>
<comment type="caution">
    <text evidence="8">The sequence shown here is derived from an EMBL/GenBank/DDBJ whole genome shotgun (WGS) entry which is preliminary data.</text>
</comment>
<evidence type="ECO:0000256" key="3">
    <source>
        <dbReference type="ARBA" id="ARBA00022729"/>
    </source>
</evidence>
<name>M5U6U1_9BACT</name>
<dbReference type="Proteomes" id="UP000011885">
    <property type="component" value="Unassembled WGS sequence"/>
</dbReference>
<keyword evidence="9" id="KW-1185">Reference proteome</keyword>
<evidence type="ECO:0000256" key="6">
    <source>
        <dbReference type="ARBA" id="ARBA00047512"/>
    </source>
</evidence>
<dbReference type="Gene3D" id="3.20.20.190">
    <property type="entry name" value="Phosphatidylinositol (PI) phosphodiesterase"/>
    <property type="match status" value="1"/>
</dbReference>
<gene>
    <name evidence="8" type="ORF">RSSM_01523</name>
</gene>
<dbReference type="AlphaFoldDB" id="M5U6U1"/>
<sequence>MPFGGEANPRRSAQGIERFSCRFHRYFFICNSRQRAATKLLIGSNEKEKCVPRYRDDLHAESDSISRQYRFLPNSTPCHDEAPMTKNKQQPCVIAHRGASGYVPEHTLMAKGIAHAMGADFIEQDVVLSRDGVPVVSHDVHLDTVTDVAKVFPHRRRSDGRYYVIDFTVAELKTLSIYERFDRVSGNPVFPTRYPTGEGEFRIVTLAEELRFIQNLNRTTGREAGVYPEIKRPLWHREQGMEITPVVLRVLAEFGYANPEDRCFLQCFDSEEVVAVRKRHGYRGRLIQLIGSGHDVESGTDYNRLKSHEGLAEIAKVVDGIGPSLPAVLTTIEEEGDSQLVSTGLTEMAHSFGLLVHPWTFRADALPSVVSSSQACLDACFQTVGIDGLFADQPDAVVRYLRSLREVGS</sequence>
<evidence type="ECO:0000256" key="2">
    <source>
        <dbReference type="ARBA" id="ARBA00012247"/>
    </source>
</evidence>
<dbReference type="Pfam" id="PF03009">
    <property type="entry name" value="GDPD"/>
    <property type="match status" value="1"/>
</dbReference>
<organism evidence="8 9">
    <name type="scientific">Rhodopirellula sallentina SM41</name>
    <dbReference type="NCBI Taxonomy" id="1263870"/>
    <lineage>
        <taxon>Bacteria</taxon>
        <taxon>Pseudomonadati</taxon>
        <taxon>Planctomycetota</taxon>
        <taxon>Planctomycetia</taxon>
        <taxon>Pirellulales</taxon>
        <taxon>Pirellulaceae</taxon>
        <taxon>Rhodopirellula</taxon>
    </lineage>
</organism>
<dbReference type="SUPFAM" id="SSF51695">
    <property type="entry name" value="PLC-like phosphodiesterases"/>
    <property type="match status" value="1"/>
</dbReference>
<dbReference type="InterPro" id="IPR030395">
    <property type="entry name" value="GP_PDE_dom"/>
</dbReference>
<keyword evidence="5" id="KW-0378">Hydrolase</keyword>
<reference evidence="8 9" key="1">
    <citation type="journal article" date="2013" name="Mar. Genomics">
        <title>Expression of sulfatases in Rhodopirellula baltica and the diversity of sulfatases in the genus Rhodopirellula.</title>
        <authorList>
            <person name="Wegner C.E."/>
            <person name="Richter-Heitmann T."/>
            <person name="Klindworth A."/>
            <person name="Klockow C."/>
            <person name="Richter M."/>
            <person name="Achstetter T."/>
            <person name="Glockner F.O."/>
            <person name="Harder J."/>
        </authorList>
    </citation>
    <scope>NUCLEOTIDE SEQUENCE [LARGE SCALE GENOMIC DNA]</scope>
    <source>
        <strain evidence="8 9">SM41</strain>
    </source>
</reference>
<evidence type="ECO:0000256" key="4">
    <source>
        <dbReference type="ARBA" id="ARBA00022798"/>
    </source>
</evidence>
<comment type="catalytic activity">
    <reaction evidence="6">
        <text>a sn-glycero-3-phosphodiester + H2O = an alcohol + sn-glycerol 3-phosphate + H(+)</text>
        <dbReference type="Rhea" id="RHEA:12969"/>
        <dbReference type="ChEBI" id="CHEBI:15377"/>
        <dbReference type="ChEBI" id="CHEBI:15378"/>
        <dbReference type="ChEBI" id="CHEBI:30879"/>
        <dbReference type="ChEBI" id="CHEBI:57597"/>
        <dbReference type="ChEBI" id="CHEBI:83408"/>
        <dbReference type="EC" id="3.1.4.46"/>
    </reaction>
</comment>
<keyword evidence="4" id="KW-0319">Glycerol metabolism</keyword>
<dbReference type="EMBL" id="ANOH01000115">
    <property type="protein sequence ID" value="EMI56994.1"/>
    <property type="molecule type" value="Genomic_DNA"/>
</dbReference>
<dbReference type="PROSITE" id="PS51704">
    <property type="entry name" value="GP_PDE"/>
    <property type="match status" value="1"/>
</dbReference>
<evidence type="ECO:0000256" key="1">
    <source>
        <dbReference type="ARBA" id="ARBA00007277"/>
    </source>
</evidence>
<protein>
    <recommendedName>
        <fullName evidence="2">glycerophosphodiester phosphodiesterase</fullName>
        <ecNumber evidence="2">3.1.4.46</ecNumber>
    </recommendedName>
</protein>
<dbReference type="EC" id="3.1.4.46" evidence="2"/>
<dbReference type="PANTHER" id="PTHR43620:SF7">
    <property type="entry name" value="GLYCEROPHOSPHODIESTER PHOSPHODIESTERASE GDPD5-RELATED"/>
    <property type="match status" value="1"/>
</dbReference>
<proteinExistence type="inferred from homology"/>
<evidence type="ECO:0000259" key="7">
    <source>
        <dbReference type="PROSITE" id="PS51704"/>
    </source>
</evidence>
<evidence type="ECO:0000256" key="5">
    <source>
        <dbReference type="ARBA" id="ARBA00022801"/>
    </source>
</evidence>
<evidence type="ECO:0000313" key="9">
    <source>
        <dbReference type="Proteomes" id="UP000011885"/>
    </source>
</evidence>
<accession>M5U6U1</accession>
<comment type="similarity">
    <text evidence="1">Belongs to the glycerophosphoryl diester phosphodiesterase family.</text>
</comment>
<evidence type="ECO:0000313" key="8">
    <source>
        <dbReference type="EMBL" id="EMI56994.1"/>
    </source>
</evidence>
<dbReference type="InterPro" id="IPR017946">
    <property type="entry name" value="PLC-like_Pdiesterase_TIM-brl"/>
</dbReference>
<feature type="domain" description="GP-PDE" evidence="7">
    <location>
        <begin position="91"/>
        <end position="401"/>
    </location>
</feature>